<accession>A0A1Y0AZJ2</accession>
<proteinExistence type="predicted"/>
<gene>
    <name evidence="1" type="ORF">AEK19_MT0275</name>
</gene>
<dbReference type="AlphaFoldDB" id="A0A1Y0AZJ2"/>
<evidence type="ECO:0000313" key="1">
    <source>
        <dbReference type="EMBL" id="ART30551.1"/>
    </source>
</evidence>
<geneLocation type="mitochondrion" evidence="1"/>
<organism evidence="1">
    <name type="scientific">Utricularia reniformis</name>
    <dbReference type="NCBI Taxonomy" id="192314"/>
    <lineage>
        <taxon>Eukaryota</taxon>
        <taxon>Viridiplantae</taxon>
        <taxon>Streptophyta</taxon>
        <taxon>Embryophyta</taxon>
        <taxon>Tracheophyta</taxon>
        <taxon>Spermatophyta</taxon>
        <taxon>Magnoliopsida</taxon>
        <taxon>eudicotyledons</taxon>
        <taxon>Gunneridae</taxon>
        <taxon>Pentapetalae</taxon>
        <taxon>asterids</taxon>
        <taxon>lamiids</taxon>
        <taxon>Lamiales</taxon>
        <taxon>Lentibulariaceae</taxon>
        <taxon>Utricularia</taxon>
    </lineage>
</organism>
<protein>
    <submittedName>
        <fullName evidence="1">Uncharacterized protein</fullName>
    </submittedName>
</protein>
<dbReference type="EMBL" id="KY774314">
    <property type="protein sequence ID" value="ART30551.1"/>
    <property type="molecule type" value="Genomic_DNA"/>
</dbReference>
<sequence>MPRRRIFIYPKWNLCFHRAEMNGKSQIESAPILTRGIVQDFPGAKSHYIPGVLQLTNERKMGLDESGSLTCLWVHFSPAGEGYFSTSLITTLRRQ</sequence>
<keyword evidence="1" id="KW-0496">Mitochondrion</keyword>
<reference evidence="1" key="1">
    <citation type="submission" date="2017-03" db="EMBL/GenBank/DDBJ databases">
        <title>The mitochondrial genome of the carnivorous plant Utricularia reniformis (Lentibulariaceae): structure, comparative analysis and evolutionary landmarks.</title>
        <authorList>
            <person name="Silva S.R."/>
            <person name="Alvarenga D.O."/>
            <person name="Michael T.P."/>
            <person name="Miranda V.F.O."/>
            <person name="Varani A.M."/>
        </authorList>
    </citation>
    <scope>NUCLEOTIDE SEQUENCE</scope>
</reference>
<name>A0A1Y0AZJ2_9LAMI</name>